<feature type="transmembrane region" description="Helical" evidence="6">
    <location>
        <begin position="92"/>
        <end position="114"/>
    </location>
</feature>
<dbReference type="GO" id="GO:0007189">
    <property type="term" value="P:adenylate cyclase-activating G protein-coupled receptor signaling pathway"/>
    <property type="evidence" value="ECO:0007669"/>
    <property type="project" value="TreeGrafter"/>
</dbReference>
<dbReference type="PANTHER" id="PTHR23112">
    <property type="entry name" value="G PROTEIN-COUPLED RECEPTOR 157-RELATED"/>
    <property type="match status" value="1"/>
</dbReference>
<feature type="transmembrane region" description="Helical" evidence="6">
    <location>
        <begin position="277"/>
        <end position="297"/>
    </location>
</feature>
<dbReference type="Proteomes" id="UP001153069">
    <property type="component" value="Unassembled WGS sequence"/>
</dbReference>
<keyword evidence="4 6" id="KW-0472">Membrane</keyword>
<evidence type="ECO:0000256" key="4">
    <source>
        <dbReference type="ARBA" id="ARBA00023136"/>
    </source>
</evidence>
<dbReference type="Gene3D" id="1.20.1070.10">
    <property type="entry name" value="Rhodopsin 7-helix transmembrane proteins"/>
    <property type="match status" value="1"/>
</dbReference>
<dbReference type="AlphaFoldDB" id="A0A9N8EIE9"/>
<proteinExistence type="predicted"/>
<evidence type="ECO:0000256" key="3">
    <source>
        <dbReference type="ARBA" id="ARBA00022989"/>
    </source>
</evidence>
<feature type="transmembrane region" description="Helical" evidence="6">
    <location>
        <begin position="134"/>
        <end position="154"/>
    </location>
</feature>
<evidence type="ECO:0008006" key="9">
    <source>
        <dbReference type="Google" id="ProtNLM"/>
    </source>
</evidence>
<dbReference type="GO" id="GO:0005886">
    <property type="term" value="C:plasma membrane"/>
    <property type="evidence" value="ECO:0007669"/>
    <property type="project" value="TreeGrafter"/>
</dbReference>
<evidence type="ECO:0000256" key="5">
    <source>
        <dbReference type="SAM" id="MobiDB-lite"/>
    </source>
</evidence>
<feature type="compositionally biased region" description="Acidic residues" evidence="5">
    <location>
        <begin position="461"/>
        <end position="470"/>
    </location>
</feature>
<dbReference type="PANTHER" id="PTHR23112:SF0">
    <property type="entry name" value="TRANSMEMBRANE PROTEIN 116"/>
    <property type="match status" value="1"/>
</dbReference>
<name>A0A9N8EIE9_9STRA</name>
<sequence length="610" mass="67442">MAEWGYKLLSDAQYIPLVVVGSISSTLSLVGSGCILFMSYRQRSKVLHRLLFALSLADMAQSSANLFMPYAIPSSIGLPGAVGNHVTCTAAGFFVMFGLQWGGCLNALISLYFYLSVVRSWREHDFTRRIRMEIATHVFVFLLAFGLNFFPAVYQMINPYEYINNLCILSSFPWNCGTEEGQLPCERSSQEELDKYTQAHFLVVVIFTIIAFACTCRVWYHVHSIRKRSASYTSFGSLPASSDNSIPASSHGTTLSNHKKSSSPAPDPILRQVCTQAILYFLVYFNTFIWPFIGQILVNSLLTAAEVQEKKTEPGWYALQFLFWTLNPLGGFFNFFVYTRLRVQQLRRLDPERSLYSVYREVIFSNYVSQRSSRRNSKNATTPLNEAPQQPTAAIHIHHVMEHSSSFASFAEAKEEEAGVQGDNYCGAAGSALAMPRLSTESHSNHHSANRPSCASFEAVQEEPNGEDGDTTTATPSTEGIHTNGNAVRQTRSDTFENEDGGTRVEAGEDGNKRGDNDDSQMPQPSDGAISKDLTDPSSIARLQNKEDGKEEERGDDVGLNSISETHVPSGEIPDNSHAANLPGISGFVAGENVQQHKERLEHASSGDNP</sequence>
<gene>
    <name evidence="7" type="ORF">SEMRO_1150_G246690.1</name>
</gene>
<dbReference type="SUPFAM" id="SSF81321">
    <property type="entry name" value="Family A G protein-coupled receptor-like"/>
    <property type="match status" value="1"/>
</dbReference>
<dbReference type="PROSITE" id="PS51257">
    <property type="entry name" value="PROKAR_LIPOPROTEIN"/>
    <property type="match status" value="1"/>
</dbReference>
<dbReference type="GO" id="GO:0004930">
    <property type="term" value="F:G protein-coupled receptor activity"/>
    <property type="evidence" value="ECO:0007669"/>
    <property type="project" value="InterPro"/>
</dbReference>
<dbReference type="OrthoDB" id="56931at2759"/>
<feature type="transmembrane region" description="Helical" evidence="6">
    <location>
        <begin position="14"/>
        <end position="38"/>
    </location>
</feature>
<feature type="transmembrane region" description="Helical" evidence="6">
    <location>
        <begin position="199"/>
        <end position="220"/>
    </location>
</feature>
<feature type="compositionally biased region" description="Polar residues" evidence="5">
    <location>
        <begin position="471"/>
        <end position="490"/>
    </location>
</feature>
<keyword evidence="8" id="KW-1185">Reference proteome</keyword>
<feature type="compositionally biased region" description="Polar residues" evidence="5">
    <location>
        <begin position="246"/>
        <end position="256"/>
    </location>
</feature>
<reference evidence="7" key="1">
    <citation type="submission" date="2020-06" db="EMBL/GenBank/DDBJ databases">
        <authorList>
            <consortium name="Plant Systems Biology data submission"/>
        </authorList>
    </citation>
    <scope>NUCLEOTIDE SEQUENCE</scope>
    <source>
        <strain evidence="7">D6</strain>
    </source>
</reference>
<accession>A0A9N8EIE9</accession>
<feature type="compositionally biased region" description="Basic and acidic residues" evidence="5">
    <location>
        <begin position="544"/>
        <end position="557"/>
    </location>
</feature>
<comment type="subcellular location">
    <subcellularLocation>
        <location evidence="1">Membrane</location>
        <topology evidence="1">Multi-pass membrane protein</topology>
    </subcellularLocation>
</comment>
<evidence type="ECO:0000256" key="2">
    <source>
        <dbReference type="ARBA" id="ARBA00022692"/>
    </source>
</evidence>
<dbReference type="Pfam" id="PF00001">
    <property type="entry name" value="7tm_1"/>
    <property type="match status" value="1"/>
</dbReference>
<keyword evidence="3 6" id="KW-1133">Transmembrane helix</keyword>
<organism evidence="7 8">
    <name type="scientific">Seminavis robusta</name>
    <dbReference type="NCBI Taxonomy" id="568900"/>
    <lineage>
        <taxon>Eukaryota</taxon>
        <taxon>Sar</taxon>
        <taxon>Stramenopiles</taxon>
        <taxon>Ochrophyta</taxon>
        <taxon>Bacillariophyta</taxon>
        <taxon>Bacillariophyceae</taxon>
        <taxon>Bacillariophycidae</taxon>
        <taxon>Naviculales</taxon>
        <taxon>Naviculaceae</taxon>
        <taxon>Seminavis</taxon>
    </lineage>
</organism>
<dbReference type="EMBL" id="CAICTM010001148">
    <property type="protein sequence ID" value="CAB9520965.1"/>
    <property type="molecule type" value="Genomic_DNA"/>
</dbReference>
<feature type="compositionally biased region" description="Basic and acidic residues" evidence="5">
    <location>
        <begin position="491"/>
        <end position="517"/>
    </location>
</feature>
<evidence type="ECO:0000256" key="6">
    <source>
        <dbReference type="SAM" id="Phobius"/>
    </source>
</evidence>
<feature type="region of interest" description="Disordered" evidence="5">
    <location>
        <begin position="246"/>
        <end position="265"/>
    </location>
</feature>
<dbReference type="InterPro" id="IPR000276">
    <property type="entry name" value="GPCR_Rhodpsn"/>
</dbReference>
<keyword evidence="2 6" id="KW-0812">Transmembrane</keyword>
<evidence type="ECO:0000256" key="1">
    <source>
        <dbReference type="ARBA" id="ARBA00004141"/>
    </source>
</evidence>
<feature type="region of interest" description="Disordered" evidence="5">
    <location>
        <begin position="461"/>
        <end position="585"/>
    </location>
</feature>
<evidence type="ECO:0000313" key="8">
    <source>
        <dbReference type="Proteomes" id="UP001153069"/>
    </source>
</evidence>
<feature type="transmembrane region" description="Helical" evidence="6">
    <location>
        <begin position="50"/>
        <end position="72"/>
    </location>
</feature>
<evidence type="ECO:0000313" key="7">
    <source>
        <dbReference type="EMBL" id="CAB9520965.1"/>
    </source>
</evidence>
<comment type="caution">
    <text evidence="7">The sequence shown here is derived from an EMBL/GenBank/DDBJ whole genome shotgun (WGS) entry which is preliminary data.</text>
</comment>
<protein>
    <recommendedName>
        <fullName evidence="9">G-protein coupled receptors family 1 profile domain-containing protein</fullName>
    </recommendedName>
</protein>
<feature type="transmembrane region" description="Helical" evidence="6">
    <location>
        <begin position="317"/>
        <end position="338"/>
    </location>
</feature>